<evidence type="ECO:0000313" key="2">
    <source>
        <dbReference type="EMBL" id="HGB25601.1"/>
    </source>
</evidence>
<keyword evidence="1" id="KW-0175">Coiled coil</keyword>
<feature type="coiled-coil region" evidence="1">
    <location>
        <begin position="24"/>
        <end position="110"/>
    </location>
</feature>
<dbReference type="Gene3D" id="1.20.5.2950">
    <property type="match status" value="1"/>
</dbReference>
<organism evidence="2">
    <name type="scientific">Thermofilum pendens</name>
    <dbReference type="NCBI Taxonomy" id="2269"/>
    <lineage>
        <taxon>Archaea</taxon>
        <taxon>Thermoproteota</taxon>
        <taxon>Thermoprotei</taxon>
        <taxon>Thermofilales</taxon>
        <taxon>Thermofilaceae</taxon>
        <taxon>Thermofilum</taxon>
    </lineage>
</organism>
<sequence>MDEKRVGRSLFEEELDVRVVVEERRRAEVLISEARRKAEEILEEARRRSREILERAEKEGSVLPGDLLEEERRRLFEELSKVERAYEEELQSLKATLGQAREELRKLIYEELFRW</sequence>
<evidence type="ECO:0008006" key="3">
    <source>
        <dbReference type="Google" id="ProtNLM"/>
    </source>
</evidence>
<dbReference type="AlphaFoldDB" id="A0A7C3WMJ0"/>
<evidence type="ECO:0000256" key="1">
    <source>
        <dbReference type="SAM" id="Coils"/>
    </source>
</evidence>
<reference evidence="2" key="1">
    <citation type="journal article" date="2020" name="mSystems">
        <title>Genome- and Community-Level Interaction Insights into Carbon Utilization and Element Cycling Functions of Hydrothermarchaeota in Hydrothermal Sediment.</title>
        <authorList>
            <person name="Zhou Z."/>
            <person name="Liu Y."/>
            <person name="Xu W."/>
            <person name="Pan J."/>
            <person name="Luo Z.H."/>
            <person name="Li M."/>
        </authorList>
    </citation>
    <scope>NUCLEOTIDE SEQUENCE [LARGE SCALE GENOMIC DNA]</scope>
    <source>
        <strain evidence="2">SpSt-8</strain>
    </source>
</reference>
<name>A0A7C3WMJ0_THEPE</name>
<comment type="caution">
    <text evidence="2">The sequence shown here is derived from an EMBL/GenBank/DDBJ whole genome shotgun (WGS) entry which is preliminary data.</text>
</comment>
<protein>
    <recommendedName>
        <fullName evidence="3">V-type ATP synthase subunit H</fullName>
    </recommendedName>
</protein>
<proteinExistence type="predicted"/>
<dbReference type="EMBL" id="DTIB01000104">
    <property type="protein sequence ID" value="HGB25601.1"/>
    <property type="molecule type" value="Genomic_DNA"/>
</dbReference>
<gene>
    <name evidence="2" type="ORF">ENV88_06215</name>
</gene>
<accession>A0A7C3WMJ0</accession>